<dbReference type="PANTHER" id="PTHR44846">
    <property type="entry name" value="MANNOSYL-D-GLYCERATE TRANSPORT/METABOLISM SYSTEM REPRESSOR MNGR-RELATED"/>
    <property type="match status" value="1"/>
</dbReference>
<comment type="caution">
    <text evidence="5">The sequence shown here is derived from an EMBL/GenBank/DDBJ whole genome shotgun (WGS) entry which is preliminary data.</text>
</comment>
<dbReference type="GO" id="GO:0003677">
    <property type="term" value="F:DNA binding"/>
    <property type="evidence" value="ECO:0007669"/>
    <property type="project" value="UniProtKB-KW"/>
</dbReference>
<dbReference type="RefSeq" id="WP_095622535.1">
    <property type="nucleotide sequence ID" value="NZ_NSKB01000007.1"/>
</dbReference>
<dbReference type="PRINTS" id="PR00035">
    <property type="entry name" value="HTHGNTR"/>
</dbReference>
<dbReference type="SUPFAM" id="SSF46785">
    <property type="entry name" value="Winged helix' DNA-binding domain"/>
    <property type="match status" value="1"/>
</dbReference>
<keyword evidence="2" id="KW-0238">DNA-binding</keyword>
<dbReference type="InterPro" id="IPR011663">
    <property type="entry name" value="UTRA"/>
</dbReference>
<dbReference type="Gene3D" id="1.10.10.10">
    <property type="entry name" value="Winged helix-like DNA-binding domain superfamily/Winged helix DNA-binding domain"/>
    <property type="match status" value="1"/>
</dbReference>
<dbReference type="InterPro" id="IPR028978">
    <property type="entry name" value="Chorismate_lyase_/UTRA_dom_sf"/>
</dbReference>
<protein>
    <submittedName>
        <fullName evidence="5">GntR family transcriptional regulator</fullName>
    </submittedName>
</protein>
<dbReference type="InterPro" id="IPR050679">
    <property type="entry name" value="Bact_HTH_transcr_reg"/>
</dbReference>
<dbReference type="GO" id="GO:0045892">
    <property type="term" value="P:negative regulation of DNA-templated transcription"/>
    <property type="evidence" value="ECO:0007669"/>
    <property type="project" value="TreeGrafter"/>
</dbReference>
<dbReference type="EMBL" id="NSKB01000007">
    <property type="protein sequence ID" value="PAU75339.1"/>
    <property type="molecule type" value="Genomic_DNA"/>
</dbReference>
<evidence type="ECO:0000313" key="6">
    <source>
        <dbReference type="Proteomes" id="UP000217771"/>
    </source>
</evidence>
<keyword evidence="1" id="KW-0805">Transcription regulation</keyword>
<organism evidence="5 6">
    <name type="scientific">Halomonas salipaludis</name>
    <dbReference type="NCBI Taxonomy" id="2032625"/>
    <lineage>
        <taxon>Bacteria</taxon>
        <taxon>Pseudomonadati</taxon>
        <taxon>Pseudomonadota</taxon>
        <taxon>Gammaproteobacteria</taxon>
        <taxon>Oceanospirillales</taxon>
        <taxon>Halomonadaceae</taxon>
        <taxon>Halomonas</taxon>
    </lineage>
</organism>
<dbReference type="InterPro" id="IPR036388">
    <property type="entry name" value="WH-like_DNA-bd_sf"/>
</dbReference>
<evidence type="ECO:0000259" key="4">
    <source>
        <dbReference type="PROSITE" id="PS50949"/>
    </source>
</evidence>
<dbReference type="SMART" id="SM00345">
    <property type="entry name" value="HTH_GNTR"/>
    <property type="match status" value="1"/>
</dbReference>
<dbReference type="PROSITE" id="PS50949">
    <property type="entry name" value="HTH_GNTR"/>
    <property type="match status" value="1"/>
</dbReference>
<keyword evidence="3" id="KW-0804">Transcription</keyword>
<dbReference type="Proteomes" id="UP000217771">
    <property type="component" value="Unassembled WGS sequence"/>
</dbReference>
<dbReference type="Gene3D" id="3.40.1410.10">
    <property type="entry name" value="Chorismate lyase-like"/>
    <property type="match status" value="1"/>
</dbReference>
<dbReference type="InterPro" id="IPR000524">
    <property type="entry name" value="Tscrpt_reg_HTH_GntR"/>
</dbReference>
<reference evidence="5 6" key="1">
    <citation type="submission" date="2017-08" db="EMBL/GenBank/DDBJ databases">
        <title>Halomonas alkalisoli sp. nov., isolated from saline alkaline soil.</title>
        <authorList>
            <person name="Wang D."/>
            <person name="Zhang G."/>
        </authorList>
    </citation>
    <scope>NUCLEOTIDE SEQUENCE [LARGE SCALE GENOMIC DNA]</scope>
    <source>
        <strain evidence="5 6">WRN001</strain>
    </source>
</reference>
<dbReference type="SMART" id="SM00866">
    <property type="entry name" value="UTRA"/>
    <property type="match status" value="1"/>
</dbReference>
<evidence type="ECO:0000256" key="2">
    <source>
        <dbReference type="ARBA" id="ARBA00023125"/>
    </source>
</evidence>
<dbReference type="SUPFAM" id="SSF64288">
    <property type="entry name" value="Chorismate lyase-like"/>
    <property type="match status" value="1"/>
</dbReference>
<keyword evidence="6" id="KW-1185">Reference proteome</keyword>
<feature type="domain" description="HTH gntR-type" evidence="4">
    <location>
        <begin position="7"/>
        <end position="75"/>
    </location>
</feature>
<dbReference type="Pfam" id="PF07702">
    <property type="entry name" value="UTRA"/>
    <property type="match status" value="1"/>
</dbReference>
<dbReference type="Pfam" id="PF00392">
    <property type="entry name" value="GntR"/>
    <property type="match status" value="1"/>
</dbReference>
<proteinExistence type="predicted"/>
<gene>
    <name evidence="5" type="ORF">CK498_18665</name>
</gene>
<dbReference type="AlphaFoldDB" id="A0A2A2ESH8"/>
<evidence type="ECO:0000256" key="3">
    <source>
        <dbReference type="ARBA" id="ARBA00023163"/>
    </source>
</evidence>
<accession>A0A2A2ESH8</accession>
<sequence length="235" mass="26193">MSKHVRFDKKQQVLTELMRRIESGQLGYGKRLPGEHQLANEFKVSRGTLRQALSELKEQHYIATQTGVGSIVTYDGIPLDQQRGWAQALADSGATLETQLLRLESIEDEALAATYGMAAYIAVERRRVTSHGLIVSLERSRIPATPVLHDLPQRGLLDNSLTATLKAAGLHAEHGEQSVDVVMLDAEDARLLGRKTGSPFLRSVRTTFDQREALVEHVVSLLDPDHFRLYLRFGT</sequence>
<name>A0A2A2ESH8_9GAMM</name>
<dbReference type="InterPro" id="IPR036390">
    <property type="entry name" value="WH_DNA-bd_sf"/>
</dbReference>
<dbReference type="CDD" id="cd07377">
    <property type="entry name" value="WHTH_GntR"/>
    <property type="match status" value="1"/>
</dbReference>
<dbReference type="PANTHER" id="PTHR44846:SF17">
    <property type="entry name" value="GNTR-FAMILY TRANSCRIPTIONAL REGULATOR"/>
    <property type="match status" value="1"/>
</dbReference>
<evidence type="ECO:0000313" key="5">
    <source>
        <dbReference type="EMBL" id="PAU75339.1"/>
    </source>
</evidence>
<dbReference type="GO" id="GO:0003700">
    <property type="term" value="F:DNA-binding transcription factor activity"/>
    <property type="evidence" value="ECO:0007669"/>
    <property type="project" value="InterPro"/>
</dbReference>
<dbReference type="OrthoDB" id="1040417at2"/>
<evidence type="ECO:0000256" key="1">
    <source>
        <dbReference type="ARBA" id="ARBA00023015"/>
    </source>
</evidence>